<dbReference type="RefSeq" id="WP_094279393.1">
    <property type="nucleotide sequence ID" value="NZ_NQJF01000014.1"/>
</dbReference>
<organism evidence="7 9">
    <name type="scientific">Oceanimonas baumannii</name>
    <dbReference type="NCBI Taxonomy" id="129578"/>
    <lineage>
        <taxon>Bacteria</taxon>
        <taxon>Pseudomonadati</taxon>
        <taxon>Pseudomonadota</taxon>
        <taxon>Gammaproteobacteria</taxon>
        <taxon>Aeromonadales</taxon>
        <taxon>Aeromonadaceae</taxon>
        <taxon>Oceanimonas</taxon>
    </lineage>
</organism>
<proteinExistence type="predicted"/>
<dbReference type="GO" id="GO:0006796">
    <property type="term" value="P:phosphate-containing compound metabolic process"/>
    <property type="evidence" value="ECO:0007669"/>
    <property type="project" value="InterPro"/>
</dbReference>
<dbReference type="Proteomes" id="UP000295058">
    <property type="component" value="Unassembled WGS sequence"/>
</dbReference>
<dbReference type="SUPFAM" id="SSF50324">
    <property type="entry name" value="Inorganic pyrophosphatase"/>
    <property type="match status" value="1"/>
</dbReference>
<sequence length="235" mass="24960">MKKVLTLSAVAGLVMLSGAAHANSLGGLAFSGTTPHTTAMTVKDDFTIVGKAELMGLKAINEDGTVKAIVEIPAGTSAKWEVSKEDPKAVYWEYKKGKPRVVNYLGYPGNYGAIPGTALPKELGGDGDPLDVIVLGQAVPRGEVVDVRVIGVLKMLDDGEQDDKLIAVLAKDSPFAHIESMTQLDKEYPGASQIIDVWFANYKGPDGGMEGLGFEDADSARKVLDAAAEHFERSR</sequence>
<dbReference type="Pfam" id="PF00719">
    <property type="entry name" value="Pyrophosphatase"/>
    <property type="match status" value="1"/>
</dbReference>
<accession>A0A235CDL7</accession>
<evidence type="ECO:0000256" key="6">
    <source>
        <dbReference type="SAM" id="SignalP"/>
    </source>
</evidence>
<keyword evidence="10" id="KW-1185">Reference proteome</keyword>
<dbReference type="EMBL" id="SODO01000011">
    <property type="protein sequence ID" value="TDW57609.1"/>
    <property type="molecule type" value="Genomic_DNA"/>
</dbReference>
<dbReference type="GO" id="GO:0004427">
    <property type="term" value="F:inorganic diphosphate phosphatase activity"/>
    <property type="evidence" value="ECO:0007669"/>
    <property type="project" value="UniProtKB-EC"/>
</dbReference>
<feature type="chain" id="PRO_5012127396" description="inorganic diphosphatase" evidence="6">
    <location>
        <begin position="23"/>
        <end position="235"/>
    </location>
</feature>
<evidence type="ECO:0000313" key="9">
    <source>
        <dbReference type="Proteomes" id="UP000243640"/>
    </source>
</evidence>
<reference evidence="8 10" key="2">
    <citation type="submission" date="2019-03" db="EMBL/GenBank/DDBJ databases">
        <title>Genomic Encyclopedia of Archaeal and Bacterial Type Strains, Phase II (KMG-II): from individual species to whole genera.</title>
        <authorList>
            <person name="Goeker M."/>
        </authorList>
    </citation>
    <scope>NUCLEOTIDE SEQUENCE [LARGE SCALE GENOMIC DNA]</scope>
    <source>
        <strain evidence="8 10">DSM 15594</strain>
    </source>
</reference>
<comment type="caution">
    <text evidence="7">The sequence shown here is derived from an EMBL/GenBank/DDBJ whole genome shotgun (WGS) entry which is preliminary data.</text>
</comment>
<dbReference type="EC" id="3.6.1.1" evidence="2"/>
<dbReference type="PROSITE" id="PS00387">
    <property type="entry name" value="PPASE"/>
    <property type="match status" value="1"/>
</dbReference>
<dbReference type="Gene3D" id="3.90.80.10">
    <property type="entry name" value="Inorganic pyrophosphatase"/>
    <property type="match status" value="1"/>
</dbReference>
<evidence type="ECO:0000313" key="7">
    <source>
        <dbReference type="EMBL" id="OYD22632.1"/>
    </source>
</evidence>
<dbReference type="EMBL" id="NQJF01000014">
    <property type="protein sequence ID" value="OYD22632.1"/>
    <property type="molecule type" value="Genomic_DNA"/>
</dbReference>
<evidence type="ECO:0000256" key="4">
    <source>
        <dbReference type="ARBA" id="ARBA00022801"/>
    </source>
</evidence>
<reference evidence="7 9" key="1">
    <citation type="submission" date="2017-08" db="EMBL/GenBank/DDBJ databases">
        <title>Draft Genome Sequence of the Marine Bacterium Oceanimonas baumannii ATCC 700832.</title>
        <authorList>
            <person name="Mcclelland W.D."/>
            <person name="Brennan M.A."/>
            <person name="Trachtenberg A.M."/>
            <person name="Maclea K.S."/>
        </authorList>
    </citation>
    <scope>NUCLEOTIDE SEQUENCE [LARGE SCALE GENOMIC DNA]</scope>
    <source>
        <strain evidence="7 9">ATCC 700832</strain>
    </source>
</reference>
<dbReference type="AlphaFoldDB" id="A0A235CDL7"/>
<keyword evidence="5" id="KW-0460">Magnesium</keyword>
<evidence type="ECO:0000256" key="2">
    <source>
        <dbReference type="ARBA" id="ARBA00012146"/>
    </source>
</evidence>
<feature type="signal peptide" evidence="6">
    <location>
        <begin position="1"/>
        <end position="22"/>
    </location>
</feature>
<dbReference type="GO" id="GO:0000287">
    <property type="term" value="F:magnesium ion binding"/>
    <property type="evidence" value="ECO:0007669"/>
    <property type="project" value="InterPro"/>
</dbReference>
<keyword evidence="4" id="KW-0378">Hydrolase</keyword>
<keyword evidence="6" id="KW-0732">Signal</keyword>
<comment type="cofactor">
    <cofactor evidence="1">
        <name>Mg(2+)</name>
        <dbReference type="ChEBI" id="CHEBI:18420"/>
    </cofactor>
</comment>
<dbReference type="Proteomes" id="UP000243640">
    <property type="component" value="Unassembled WGS sequence"/>
</dbReference>
<evidence type="ECO:0000313" key="10">
    <source>
        <dbReference type="Proteomes" id="UP000295058"/>
    </source>
</evidence>
<evidence type="ECO:0000256" key="5">
    <source>
        <dbReference type="ARBA" id="ARBA00022842"/>
    </source>
</evidence>
<evidence type="ECO:0000256" key="1">
    <source>
        <dbReference type="ARBA" id="ARBA00001946"/>
    </source>
</evidence>
<gene>
    <name evidence="7" type="ORF">B6S09_15425</name>
    <name evidence="8" type="ORF">LY04_02688</name>
</gene>
<name>A0A235CDL7_9GAMM</name>
<protein>
    <recommendedName>
        <fullName evidence="2">inorganic diphosphatase</fullName>
        <ecNumber evidence="2">3.6.1.1</ecNumber>
    </recommendedName>
</protein>
<dbReference type="PANTHER" id="PTHR10286">
    <property type="entry name" value="INORGANIC PYROPHOSPHATASE"/>
    <property type="match status" value="1"/>
</dbReference>
<evidence type="ECO:0000313" key="8">
    <source>
        <dbReference type="EMBL" id="TDW57609.1"/>
    </source>
</evidence>
<dbReference type="OrthoDB" id="5187599at2"/>
<evidence type="ECO:0000256" key="3">
    <source>
        <dbReference type="ARBA" id="ARBA00022723"/>
    </source>
</evidence>
<dbReference type="GO" id="GO:0005737">
    <property type="term" value="C:cytoplasm"/>
    <property type="evidence" value="ECO:0007669"/>
    <property type="project" value="InterPro"/>
</dbReference>
<dbReference type="InterPro" id="IPR008162">
    <property type="entry name" value="Pyrophosphatase"/>
</dbReference>
<keyword evidence="3" id="KW-0479">Metal-binding</keyword>
<dbReference type="InterPro" id="IPR036649">
    <property type="entry name" value="Pyrophosphatase_sf"/>
</dbReference>